<keyword evidence="3 6" id="KW-0812">Transmembrane</keyword>
<feature type="transmembrane region" description="Helical" evidence="6">
    <location>
        <begin position="94"/>
        <end position="113"/>
    </location>
</feature>
<keyword evidence="9" id="KW-1185">Reference proteome</keyword>
<keyword evidence="2" id="KW-1003">Cell membrane</keyword>
<feature type="domain" description="Major facilitator superfamily (MFS) profile" evidence="7">
    <location>
        <begin position="28"/>
        <end position="400"/>
    </location>
</feature>
<feature type="transmembrane region" description="Helical" evidence="6">
    <location>
        <begin position="153"/>
        <end position="176"/>
    </location>
</feature>
<gene>
    <name evidence="8" type="ORF">SAMN05444165_7300</name>
</gene>
<evidence type="ECO:0000256" key="2">
    <source>
        <dbReference type="ARBA" id="ARBA00022475"/>
    </source>
</evidence>
<dbReference type="AlphaFoldDB" id="A0A1N6LH57"/>
<evidence type="ECO:0000256" key="1">
    <source>
        <dbReference type="ARBA" id="ARBA00004651"/>
    </source>
</evidence>
<keyword evidence="4 6" id="KW-1133">Transmembrane helix</keyword>
<dbReference type="InterPro" id="IPR011701">
    <property type="entry name" value="MFS"/>
</dbReference>
<dbReference type="PROSITE" id="PS50850">
    <property type="entry name" value="MFS"/>
    <property type="match status" value="1"/>
</dbReference>
<sequence length="407" mass="41972">MSDVDLAACDVTSDAVGSGRPQRLPVAGLLVLATCGFITILTEVLPAGLLTQMSGDLGVSEALIGQFMTTYAIGSLLVAIPLAIVTRHWRRRPLLLLSIAGFVVVNTITAVSTRYPVILVARFLAGVSAGVIWALLAGYAARMAPPHLRGRAIAVAMVGTPLALSIGIPVGTWLGASVGWRMTFGALSALALALTICVRWIVPDFAGQSSSKSGGVVATLRRRGLKTVLVATFLYVLAHNVLYTYIAPFLALSGNANRVDAVLLVFGLTALVGIGVVGLMIDSRLRQLQIASTLLFAFGAVLMGVAAYQTVMVFAGVAMWGLAFGGVATVFQTAAAEAAGELGDIAQSLIVTVWNLAIAGGGILGAMTITSVGPGALPWSAAGLLVITLSVVLGTWPRALRRGNRGA</sequence>
<organism evidence="8 9">
    <name type="scientific">Paraburkholderia phenazinium</name>
    <dbReference type="NCBI Taxonomy" id="60549"/>
    <lineage>
        <taxon>Bacteria</taxon>
        <taxon>Pseudomonadati</taxon>
        <taxon>Pseudomonadota</taxon>
        <taxon>Betaproteobacteria</taxon>
        <taxon>Burkholderiales</taxon>
        <taxon>Burkholderiaceae</taxon>
        <taxon>Paraburkholderia</taxon>
    </lineage>
</organism>
<evidence type="ECO:0000256" key="4">
    <source>
        <dbReference type="ARBA" id="ARBA00022989"/>
    </source>
</evidence>
<evidence type="ECO:0000256" key="3">
    <source>
        <dbReference type="ARBA" id="ARBA00022692"/>
    </source>
</evidence>
<feature type="transmembrane region" description="Helical" evidence="6">
    <location>
        <begin position="182"/>
        <end position="202"/>
    </location>
</feature>
<feature type="transmembrane region" description="Helical" evidence="6">
    <location>
        <begin position="293"/>
        <end position="311"/>
    </location>
</feature>
<dbReference type="InterPro" id="IPR020846">
    <property type="entry name" value="MFS_dom"/>
</dbReference>
<dbReference type="InterPro" id="IPR050189">
    <property type="entry name" value="MFS_Efflux_Transporters"/>
</dbReference>
<proteinExistence type="predicted"/>
<feature type="transmembrane region" description="Helical" evidence="6">
    <location>
        <begin position="376"/>
        <end position="396"/>
    </location>
</feature>
<reference evidence="8 9" key="1">
    <citation type="submission" date="2016-11" db="EMBL/GenBank/DDBJ databases">
        <authorList>
            <person name="Jaros S."/>
            <person name="Januszkiewicz K."/>
            <person name="Wedrychowicz H."/>
        </authorList>
    </citation>
    <scope>NUCLEOTIDE SEQUENCE [LARGE SCALE GENOMIC DNA]</scope>
    <source>
        <strain evidence="8 9">GAS95</strain>
    </source>
</reference>
<dbReference type="CDD" id="cd17324">
    <property type="entry name" value="MFS_NepI_like"/>
    <property type="match status" value="1"/>
</dbReference>
<feature type="transmembrane region" description="Helical" evidence="6">
    <location>
        <begin position="62"/>
        <end position="85"/>
    </location>
</feature>
<dbReference type="GO" id="GO:0022857">
    <property type="term" value="F:transmembrane transporter activity"/>
    <property type="evidence" value="ECO:0007669"/>
    <property type="project" value="InterPro"/>
</dbReference>
<feature type="transmembrane region" description="Helical" evidence="6">
    <location>
        <begin position="261"/>
        <end position="281"/>
    </location>
</feature>
<dbReference type="SUPFAM" id="SSF103473">
    <property type="entry name" value="MFS general substrate transporter"/>
    <property type="match status" value="1"/>
</dbReference>
<comment type="subcellular location">
    <subcellularLocation>
        <location evidence="1">Cell membrane</location>
        <topology evidence="1">Multi-pass membrane protein</topology>
    </subcellularLocation>
</comment>
<feature type="transmembrane region" description="Helical" evidence="6">
    <location>
        <begin position="119"/>
        <end position="141"/>
    </location>
</feature>
<evidence type="ECO:0000313" key="9">
    <source>
        <dbReference type="Proteomes" id="UP000185151"/>
    </source>
</evidence>
<feature type="transmembrane region" description="Helical" evidence="6">
    <location>
        <begin position="26"/>
        <end position="50"/>
    </location>
</feature>
<keyword evidence="5 6" id="KW-0472">Membrane</keyword>
<feature type="transmembrane region" description="Helical" evidence="6">
    <location>
        <begin position="317"/>
        <end position="336"/>
    </location>
</feature>
<dbReference type="Gene3D" id="1.20.1250.20">
    <property type="entry name" value="MFS general substrate transporter like domains"/>
    <property type="match status" value="1"/>
</dbReference>
<dbReference type="RefSeq" id="WP_074302242.1">
    <property type="nucleotide sequence ID" value="NZ_FSRU01000003.1"/>
</dbReference>
<evidence type="ECO:0000256" key="5">
    <source>
        <dbReference type="ARBA" id="ARBA00023136"/>
    </source>
</evidence>
<dbReference type="GO" id="GO:0005886">
    <property type="term" value="C:plasma membrane"/>
    <property type="evidence" value="ECO:0007669"/>
    <property type="project" value="UniProtKB-SubCell"/>
</dbReference>
<protein>
    <submittedName>
        <fullName evidence="8">Predicted arabinose efflux permease, MFS family</fullName>
    </submittedName>
</protein>
<feature type="transmembrane region" description="Helical" evidence="6">
    <location>
        <begin position="348"/>
        <end position="370"/>
    </location>
</feature>
<accession>A0A1N6LH57</accession>
<feature type="transmembrane region" description="Helical" evidence="6">
    <location>
        <begin position="228"/>
        <end position="249"/>
    </location>
</feature>
<name>A0A1N6LH57_9BURK</name>
<dbReference type="Pfam" id="PF07690">
    <property type="entry name" value="MFS_1"/>
    <property type="match status" value="1"/>
</dbReference>
<dbReference type="EMBL" id="FSRU01000003">
    <property type="protein sequence ID" value="SIO68114.1"/>
    <property type="molecule type" value="Genomic_DNA"/>
</dbReference>
<evidence type="ECO:0000259" key="7">
    <source>
        <dbReference type="PROSITE" id="PS50850"/>
    </source>
</evidence>
<evidence type="ECO:0000313" key="8">
    <source>
        <dbReference type="EMBL" id="SIO68114.1"/>
    </source>
</evidence>
<dbReference type="Proteomes" id="UP000185151">
    <property type="component" value="Unassembled WGS sequence"/>
</dbReference>
<dbReference type="OrthoDB" id="7002695at2"/>
<dbReference type="PANTHER" id="PTHR43124:SF3">
    <property type="entry name" value="CHLORAMPHENICOL EFFLUX PUMP RV0191"/>
    <property type="match status" value="1"/>
</dbReference>
<dbReference type="InterPro" id="IPR036259">
    <property type="entry name" value="MFS_trans_sf"/>
</dbReference>
<dbReference type="PANTHER" id="PTHR43124">
    <property type="entry name" value="PURINE EFFLUX PUMP PBUE"/>
    <property type="match status" value="1"/>
</dbReference>
<evidence type="ECO:0000256" key="6">
    <source>
        <dbReference type="SAM" id="Phobius"/>
    </source>
</evidence>